<evidence type="ECO:0000256" key="1">
    <source>
        <dbReference type="SAM" id="MobiDB-lite"/>
    </source>
</evidence>
<sequence>MGKGDGSDSVCSKLYNALTFRKEGPEAPPRAADANVSAKSQLVKIQNFDKQGPHQPATTAGQSTAEKPRRAYSINKKVDDFIARTKMKLRSSSAVGRHAD</sequence>
<dbReference type="EMBL" id="JADCNL010000014">
    <property type="protein sequence ID" value="KAG0452570.1"/>
    <property type="molecule type" value="Genomic_DNA"/>
</dbReference>
<evidence type="ECO:0000313" key="4">
    <source>
        <dbReference type="Proteomes" id="UP000636800"/>
    </source>
</evidence>
<feature type="region of interest" description="Disordered" evidence="1">
    <location>
        <begin position="46"/>
        <end position="68"/>
    </location>
</feature>
<keyword evidence="4" id="KW-1185">Reference proteome</keyword>
<dbReference type="EMBL" id="JADCNM010000014">
    <property type="protein sequence ID" value="KAG0453642.1"/>
    <property type="molecule type" value="Genomic_DNA"/>
</dbReference>
<evidence type="ECO:0000313" key="3">
    <source>
        <dbReference type="EMBL" id="KAG0453642.1"/>
    </source>
</evidence>
<evidence type="ECO:0000313" key="2">
    <source>
        <dbReference type="EMBL" id="KAG0452570.1"/>
    </source>
</evidence>
<organism evidence="2 4">
    <name type="scientific">Vanilla planifolia</name>
    <name type="common">Vanilla</name>
    <dbReference type="NCBI Taxonomy" id="51239"/>
    <lineage>
        <taxon>Eukaryota</taxon>
        <taxon>Viridiplantae</taxon>
        <taxon>Streptophyta</taxon>
        <taxon>Embryophyta</taxon>
        <taxon>Tracheophyta</taxon>
        <taxon>Spermatophyta</taxon>
        <taxon>Magnoliopsida</taxon>
        <taxon>Liliopsida</taxon>
        <taxon>Asparagales</taxon>
        <taxon>Orchidaceae</taxon>
        <taxon>Vanilloideae</taxon>
        <taxon>Vanilleae</taxon>
        <taxon>Vanilla</taxon>
    </lineage>
</organism>
<dbReference type="Proteomes" id="UP000639772">
    <property type="component" value="Unassembled WGS sequence"/>
</dbReference>
<name>A0A835PF05_VANPL</name>
<dbReference type="Proteomes" id="UP000636800">
    <property type="component" value="Unassembled WGS sequence"/>
</dbReference>
<reference evidence="4 5" key="1">
    <citation type="journal article" date="2020" name="Nat. Food">
        <title>A phased Vanilla planifolia genome enables genetic improvement of flavour and production.</title>
        <authorList>
            <person name="Hasing T."/>
            <person name="Tang H."/>
            <person name="Brym M."/>
            <person name="Khazi F."/>
            <person name="Huang T."/>
            <person name="Chambers A.H."/>
        </authorList>
    </citation>
    <scope>NUCLEOTIDE SEQUENCE [LARGE SCALE GENOMIC DNA]</scope>
    <source>
        <tissue evidence="2">Leaf</tissue>
    </source>
</reference>
<feature type="compositionally biased region" description="Polar residues" evidence="1">
    <location>
        <begin position="56"/>
        <end position="65"/>
    </location>
</feature>
<accession>A0A835PF05</accession>
<evidence type="ECO:0000313" key="5">
    <source>
        <dbReference type="Proteomes" id="UP000639772"/>
    </source>
</evidence>
<dbReference type="AlphaFoldDB" id="A0A835PF05"/>
<protein>
    <submittedName>
        <fullName evidence="2">Uncharacterized protein</fullName>
    </submittedName>
</protein>
<dbReference type="OrthoDB" id="10509451at2759"/>
<gene>
    <name evidence="3" type="ORF">HPP92_024946</name>
    <name evidence="2" type="ORF">HPP92_025234</name>
</gene>
<proteinExistence type="predicted"/>
<comment type="caution">
    <text evidence="2">The sequence shown here is derived from an EMBL/GenBank/DDBJ whole genome shotgun (WGS) entry which is preliminary data.</text>
</comment>